<dbReference type="InterPro" id="IPR017871">
    <property type="entry name" value="ABC_transporter-like_CS"/>
</dbReference>
<dbReference type="EMBL" id="FUWO01000001">
    <property type="protein sequence ID" value="SJZ30275.1"/>
    <property type="molecule type" value="Genomic_DNA"/>
</dbReference>
<evidence type="ECO:0000256" key="4">
    <source>
        <dbReference type="ARBA" id="ARBA00022840"/>
    </source>
</evidence>
<accession>A0A1T4JJC2</accession>
<dbReference type="OrthoDB" id="9804199at2"/>
<evidence type="ECO:0000313" key="6">
    <source>
        <dbReference type="EMBL" id="SJZ30275.1"/>
    </source>
</evidence>
<evidence type="ECO:0000256" key="1">
    <source>
        <dbReference type="ARBA" id="ARBA00005417"/>
    </source>
</evidence>
<keyword evidence="3" id="KW-0547">Nucleotide-binding</keyword>
<reference evidence="7" key="1">
    <citation type="submission" date="2017-02" db="EMBL/GenBank/DDBJ databases">
        <authorList>
            <person name="Varghese N."/>
            <person name="Submissions S."/>
        </authorList>
    </citation>
    <scope>NUCLEOTIDE SEQUENCE [LARGE SCALE GENOMIC DNA]</scope>
    <source>
        <strain evidence="7">DSM 15739</strain>
    </source>
</reference>
<sequence length="224" mass="25022">MTLIVKNLSKSFGTQLICQNFNLMMQPGDLTLLVGESGSGKTTILRMLNALETADQGTIELAGYDLISENGESSKTEQKNYQRAIGLVFQDYQLFPQMTVLENLLFAPRVNKLAPQKELTAAAISWLERFGLADKCDVYPSTLSGGQKQRVAIIRAMMMRPQLLCFDEPTSALDPANTLEFSKLIEELRREGVMVLIVTHDMTLVELVQENAQIITNKEFIQSN</sequence>
<dbReference type="InterPro" id="IPR050086">
    <property type="entry name" value="MetN_ABC_transporter-like"/>
</dbReference>
<dbReference type="SMART" id="SM00382">
    <property type="entry name" value="AAA"/>
    <property type="match status" value="1"/>
</dbReference>
<dbReference type="InterPro" id="IPR027417">
    <property type="entry name" value="P-loop_NTPase"/>
</dbReference>
<organism evidence="6 7">
    <name type="scientific">Globicatella sulfidifaciens DSM 15739</name>
    <dbReference type="NCBI Taxonomy" id="1121925"/>
    <lineage>
        <taxon>Bacteria</taxon>
        <taxon>Bacillati</taxon>
        <taxon>Bacillota</taxon>
        <taxon>Bacilli</taxon>
        <taxon>Lactobacillales</taxon>
        <taxon>Aerococcaceae</taxon>
        <taxon>Globicatella</taxon>
    </lineage>
</organism>
<dbReference type="RefSeq" id="WP_078754912.1">
    <property type="nucleotide sequence ID" value="NZ_FUWO01000001.1"/>
</dbReference>
<evidence type="ECO:0000259" key="5">
    <source>
        <dbReference type="PROSITE" id="PS50893"/>
    </source>
</evidence>
<dbReference type="InterPro" id="IPR003439">
    <property type="entry name" value="ABC_transporter-like_ATP-bd"/>
</dbReference>
<keyword evidence="7" id="KW-1185">Reference proteome</keyword>
<comment type="similarity">
    <text evidence="1">Belongs to the ABC transporter superfamily.</text>
</comment>
<dbReference type="PROSITE" id="PS00211">
    <property type="entry name" value="ABC_TRANSPORTER_1"/>
    <property type="match status" value="1"/>
</dbReference>
<dbReference type="PROSITE" id="PS50893">
    <property type="entry name" value="ABC_TRANSPORTER_2"/>
    <property type="match status" value="1"/>
</dbReference>
<keyword evidence="2" id="KW-0813">Transport</keyword>
<protein>
    <submittedName>
        <fullName evidence="6">Polar amino acid transport system ATP-binding protein</fullName>
    </submittedName>
</protein>
<keyword evidence="4 6" id="KW-0067">ATP-binding</keyword>
<dbReference type="Pfam" id="PF00005">
    <property type="entry name" value="ABC_tran"/>
    <property type="match status" value="1"/>
</dbReference>
<evidence type="ECO:0000256" key="3">
    <source>
        <dbReference type="ARBA" id="ARBA00022741"/>
    </source>
</evidence>
<feature type="domain" description="ABC transporter" evidence="5">
    <location>
        <begin position="3"/>
        <end position="224"/>
    </location>
</feature>
<dbReference type="STRING" id="1121925.SAMN02746011_00019"/>
<name>A0A1T4JJC2_9LACT</name>
<dbReference type="Proteomes" id="UP000189941">
    <property type="component" value="Unassembled WGS sequence"/>
</dbReference>
<dbReference type="SUPFAM" id="SSF52540">
    <property type="entry name" value="P-loop containing nucleoside triphosphate hydrolases"/>
    <property type="match status" value="1"/>
</dbReference>
<dbReference type="GO" id="GO:0016887">
    <property type="term" value="F:ATP hydrolysis activity"/>
    <property type="evidence" value="ECO:0007669"/>
    <property type="project" value="InterPro"/>
</dbReference>
<gene>
    <name evidence="6" type="ORF">SAMN02746011_00019</name>
</gene>
<dbReference type="AlphaFoldDB" id="A0A1T4JJC2"/>
<dbReference type="PANTHER" id="PTHR43166:SF4">
    <property type="entry name" value="PHOSPHONATES IMPORT ATP-BINDING PROTEIN PHNC"/>
    <property type="match status" value="1"/>
</dbReference>
<evidence type="ECO:0000313" key="7">
    <source>
        <dbReference type="Proteomes" id="UP000189941"/>
    </source>
</evidence>
<proteinExistence type="inferred from homology"/>
<dbReference type="InterPro" id="IPR003593">
    <property type="entry name" value="AAA+_ATPase"/>
</dbReference>
<dbReference type="GO" id="GO:0005524">
    <property type="term" value="F:ATP binding"/>
    <property type="evidence" value="ECO:0007669"/>
    <property type="project" value="UniProtKB-KW"/>
</dbReference>
<dbReference type="PANTHER" id="PTHR43166">
    <property type="entry name" value="AMINO ACID IMPORT ATP-BINDING PROTEIN"/>
    <property type="match status" value="1"/>
</dbReference>
<dbReference type="Gene3D" id="3.40.50.300">
    <property type="entry name" value="P-loop containing nucleotide triphosphate hydrolases"/>
    <property type="match status" value="1"/>
</dbReference>
<evidence type="ECO:0000256" key="2">
    <source>
        <dbReference type="ARBA" id="ARBA00022448"/>
    </source>
</evidence>